<accession>A0A4R8DHG1</accession>
<dbReference type="InterPro" id="IPR036388">
    <property type="entry name" value="WH-like_DNA-bd_sf"/>
</dbReference>
<dbReference type="InterPro" id="IPR046531">
    <property type="entry name" value="DUF6596"/>
</dbReference>
<dbReference type="RefSeq" id="WP_133996741.1">
    <property type="nucleotide sequence ID" value="NZ_SODV01000002.1"/>
</dbReference>
<evidence type="ECO:0000259" key="1">
    <source>
        <dbReference type="Pfam" id="PF04542"/>
    </source>
</evidence>
<protein>
    <submittedName>
        <fullName evidence="4">RNA polymerase sigma-70 factor (ECF subfamily)</fullName>
    </submittedName>
</protein>
<evidence type="ECO:0000259" key="3">
    <source>
        <dbReference type="Pfam" id="PF20239"/>
    </source>
</evidence>
<gene>
    <name evidence="4" type="ORF">EDB95_4219</name>
</gene>
<dbReference type="Proteomes" id="UP000294498">
    <property type="component" value="Unassembled WGS sequence"/>
</dbReference>
<feature type="domain" description="RNA polymerase sigma-70 region 2" evidence="1">
    <location>
        <begin position="10"/>
        <end position="71"/>
    </location>
</feature>
<dbReference type="PANTHER" id="PTHR47756:SF2">
    <property type="entry name" value="BLL6612 PROTEIN"/>
    <property type="match status" value="1"/>
</dbReference>
<dbReference type="Gene3D" id="1.10.10.10">
    <property type="entry name" value="Winged helix-like DNA-binding domain superfamily/Winged helix DNA-binding domain"/>
    <property type="match status" value="1"/>
</dbReference>
<proteinExistence type="predicted"/>
<dbReference type="EMBL" id="SODV01000002">
    <property type="protein sequence ID" value="TDW96390.1"/>
    <property type="molecule type" value="Genomic_DNA"/>
</dbReference>
<dbReference type="AlphaFoldDB" id="A0A4R8DHG1"/>
<dbReference type="GO" id="GO:0016987">
    <property type="term" value="F:sigma factor activity"/>
    <property type="evidence" value="ECO:0007669"/>
    <property type="project" value="InterPro"/>
</dbReference>
<dbReference type="InterPro" id="IPR013324">
    <property type="entry name" value="RNA_pol_sigma_r3/r4-like"/>
</dbReference>
<sequence length="402" mass="45259">MIAQLYRAEYSKMVSVLCSRFGIEQIDAAEDIVSETFLSAAETWGLKGVPDNPVAWLYKVAKNNALNGLKHDRVFRERVRGALIREAAGSLDPDLDFTPEGIADSQLRMLFAVCHPVIPLEGQVCLSLRVLCSFGIDEIARALLTNASTVNKRLYRAKEKLRAEHIPLDAVCGPRLDAVLITLYLLFNEGYYSASPDHVLRKDLCLEAMRLAYLVAQHPRLVRPDVYSLLALFCFQASRFDARLGPSGELILYEDQDRSCWDRELIDRGNYFFVQGCKADTPGRYHLEAAIAWWHTHPAEDEEKWSQILRLYNRLLVVHYTPVAALNRAYAFARVYGNAKAIPEVENLDLDGNLFYHSLLGELYTGVSSDKATQHFERALALADSAAEKEVIAQKLAHLQTA</sequence>
<dbReference type="InterPro" id="IPR007627">
    <property type="entry name" value="RNA_pol_sigma70_r2"/>
</dbReference>
<dbReference type="Gene3D" id="1.10.1740.10">
    <property type="match status" value="1"/>
</dbReference>
<dbReference type="GO" id="GO:0006352">
    <property type="term" value="P:DNA-templated transcription initiation"/>
    <property type="evidence" value="ECO:0007669"/>
    <property type="project" value="InterPro"/>
</dbReference>
<dbReference type="Pfam" id="PF04542">
    <property type="entry name" value="Sigma70_r2"/>
    <property type="match status" value="1"/>
</dbReference>
<name>A0A4R8DHG1_9BACT</name>
<comment type="caution">
    <text evidence="4">The sequence shown here is derived from an EMBL/GenBank/DDBJ whole genome shotgun (WGS) entry which is preliminary data.</text>
</comment>
<dbReference type="PANTHER" id="PTHR47756">
    <property type="entry name" value="BLL6612 PROTEIN-RELATED"/>
    <property type="match status" value="1"/>
</dbReference>
<evidence type="ECO:0000313" key="5">
    <source>
        <dbReference type="Proteomes" id="UP000294498"/>
    </source>
</evidence>
<keyword evidence="5" id="KW-1185">Reference proteome</keyword>
<dbReference type="SUPFAM" id="SSF88946">
    <property type="entry name" value="Sigma2 domain of RNA polymerase sigma factors"/>
    <property type="match status" value="1"/>
</dbReference>
<dbReference type="Pfam" id="PF08281">
    <property type="entry name" value="Sigma70_r4_2"/>
    <property type="match status" value="1"/>
</dbReference>
<reference evidence="4 5" key="1">
    <citation type="submission" date="2019-03" db="EMBL/GenBank/DDBJ databases">
        <title>Genomic Encyclopedia of Type Strains, Phase IV (KMG-IV): sequencing the most valuable type-strain genomes for metagenomic binning, comparative biology and taxonomic classification.</title>
        <authorList>
            <person name="Goeker M."/>
        </authorList>
    </citation>
    <scope>NUCLEOTIDE SEQUENCE [LARGE SCALE GENOMIC DNA]</scope>
    <source>
        <strain evidence="4 5">DSM 100059</strain>
    </source>
</reference>
<dbReference type="OrthoDB" id="9780299at2"/>
<dbReference type="InterPro" id="IPR013325">
    <property type="entry name" value="RNA_pol_sigma_r2"/>
</dbReference>
<dbReference type="InterPro" id="IPR013249">
    <property type="entry name" value="RNA_pol_sigma70_r4_t2"/>
</dbReference>
<feature type="domain" description="DUF6596" evidence="3">
    <location>
        <begin position="175"/>
        <end position="272"/>
    </location>
</feature>
<dbReference type="Pfam" id="PF20239">
    <property type="entry name" value="DUF6596"/>
    <property type="match status" value="1"/>
</dbReference>
<evidence type="ECO:0000313" key="4">
    <source>
        <dbReference type="EMBL" id="TDW96390.1"/>
    </source>
</evidence>
<dbReference type="GO" id="GO:0003677">
    <property type="term" value="F:DNA binding"/>
    <property type="evidence" value="ECO:0007669"/>
    <property type="project" value="InterPro"/>
</dbReference>
<feature type="domain" description="RNA polymerase sigma factor 70 region 4 type 2" evidence="2">
    <location>
        <begin position="124"/>
        <end position="161"/>
    </location>
</feature>
<organism evidence="4 5">
    <name type="scientific">Dinghuibacter silviterrae</name>
    <dbReference type="NCBI Taxonomy" id="1539049"/>
    <lineage>
        <taxon>Bacteria</taxon>
        <taxon>Pseudomonadati</taxon>
        <taxon>Bacteroidota</taxon>
        <taxon>Chitinophagia</taxon>
        <taxon>Chitinophagales</taxon>
        <taxon>Chitinophagaceae</taxon>
        <taxon>Dinghuibacter</taxon>
    </lineage>
</organism>
<evidence type="ECO:0000259" key="2">
    <source>
        <dbReference type="Pfam" id="PF08281"/>
    </source>
</evidence>
<dbReference type="SUPFAM" id="SSF88659">
    <property type="entry name" value="Sigma3 and sigma4 domains of RNA polymerase sigma factors"/>
    <property type="match status" value="1"/>
</dbReference>